<dbReference type="OrthoDB" id="8455288at2"/>
<keyword evidence="2" id="KW-1185">Reference proteome</keyword>
<dbReference type="InterPro" id="IPR052931">
    <property type="entry name" value="Prophage_regulatory_activator"/>
</dbReference>
<name>Q0A9S3_ALKEH</name>
<proteinExistence type="predicted"/>
<dbReference type="HOGENOM" id="CLU_140176_11_2_6"/>
<evidence type="ECO:0000313" key="2">
    <source>
        <dbReference type="Proteomes" id="UP000001962"/>
    </source>
</evidence>
<accession>Q0A9S3</accession>
<dbReference type="PANTHER" id="PTHR36154:SF1">
    <property type="entry name" value="DNA-BINDING TRANSCRIPTIONAL ACTIVATOR ALPA"/>
    <property type="match status" value="1"/>
</dbReference>
<organism evidence="1 2">
    <name type="scientific">Alkalilimnicola ehrlichii (strain ATCC BAA-1101 / DSM 17681 / MLHE-1)</name>
    <dbReference type="NCBI Taxonomy" id="187272"/>
    <lineage>
        <taxon>Bacteria</taxon>
        <taxon>Pseudomonadati</taxon>
        <taxon>Pseudomonadota</taxon>
        <taxon>Gammaproteobacteria</taxon>
        <taxon>Chromatiales</taxon>
        <taxon>Ectothiorhodospiraceae</taxon>
        <taxon>Alkalilimnicola</taxon>
    </lineage>
</organism>
<protein>
    <submittedName>
        <fullName evidence="1">Phage transcriptional regulator, AlpA</fullName>
    </submittedName>
</protein>
<dbReference type="Pfam" id="PF05930">
    <property type="entry name" value="Phage_AlpA"/>
    <property type="match status" value="1"/>
</dbReference>
<dbReference type="PANTHER" id="PTHR36154">
    <property type="entry name" value="DNA-BINDING TRANSCRIPTIONAL ACTIVATOR ALPA"/>
    <property type="match status" value="1"/>
</dbReference>
<dbReference type="Proteomes" id="UP000001962">
    <property type="component" value="Chromosome"/>
</dbReference>
<evidence type="ECO:0000313" key="1">
    <source>
        <dbReference type="EMBL" id="ABI56414.1"/>
    </source>
</evidence>
<reference evidence="2" key="1">
    <citation type="submission" date="2006-08" db="EMBL/GenBank/DDBJ databases">
        <title>Complete sequence of Alkalilimnicola ehrilichei MLHE-1.</title>
        <authorList>
            <person name="Copeland A."/>
            <person name="Lucas S."/>
            <person name="Lapidus A."/>
            <person name="Barry K."/>
            <person name="Detter J.C."/>
            <person name="Glavina del Rio T."/>
            <person name="Hammon N."/>
            <person name="Israni S."/>
            <person name="Dalin E."/>
            <person name="Tice H."/>
            <person name="Pitluck S."/>
            <person name="Sims D."/>
            <person name="Brettin T."/>
            <person name="Bruce D."/>
            <person name="Han C."/>
            <person name="Tapia R."/>
            <person name="Gilna P."/>
            <person name="Schmutz J."/>
            <person name="Larimer F."/>
            <person name="Land M."/>
            <person name="Hauser L."/>
            <person name="Kyrpides N."/>
            <person name="Mikhailova N."/>
            <person name="Oremland R.S."/>
            <person name="Hoeft S.E."/>
            <person name="Switzer-Blum J."/>
            <person name="Kulp T."/>
            <person name="King G."/>
            <person name="Tabita R."/>
            <person name="Witte B."/>
            <person name="Santini J.M."/>
            <person name="Basu P."/>
            <person name="Hollibaugh J.T."/>
            <person name="Xie G."/>
            <person name="Stolz J.F."/>
            <person name="Richardson P."/>
        </authorList>
    </citation>
    <scope>NUCLEOTIDE SEQUENCE [LARGE SCALE GENOMIC DNA]</scope>
    <source>
        <strain evidence="2">ATCC BAA-1101 / DSM 17681 / MLHE-1</strain>
    </source>
</reference>
<dbReference type="SUPFAM" id="SSF46955">
    <property type="entry name" value="Putative DNA-binding domain"/>
    <property type="match status" value="1"/>
</dbReference>
<dbReference type="AlphaFoldDB" id="Q0A9S3"/>
<dbReference type="InterPro" id="IPR009061">
    <property type="entry name" value="DNA-bd_dom_put_sf"/>
</dbReference>
<dbReference type="KEGG" id="aeh:Mlg_1062"/>
<dbReference type="Gene3D" id="1.10.238.160">
    <property type="match status" value="1"/>
</dbReference>
<dbReference type="InterPro" id="IPR010260">
    <property type="entry name" value="AlpA"/>
</dbReference>
<dbReference type="eggNOG" id="COG3311">
    <property type="taxonomic scope" value="Bacteria"/>
</dbReference>
<dbReference type="RefSeq" id="WP_011628809.1">
    <property type="nucleotide sequence ID" value="NC_008340.1"/>
</dbReference>
<dbReference type="EMBL" id="CP000453">
    <property type="protein sequence ID" value="ABI56414.1"/>
    <property type="molecule type" value="Genomic_DNA"/>
</dbReference>
<sequence length="75" mass="8543">MTAQNATACPSRLMKKREVIDVTGLSESTIWRREQEGRFPPRIRLGQRMTVWRESDVHEWLADPVGYQQAGGEGA</sequence>
<gene>
    <name evidence="1" type="ordered locus">Mlg_1062</name>
</gene>